<feature type="region of interest" description="Disordered" evidence="2">
    <location>
        <begin position="1659"/>
        <end position="1708"/>
    </location>
</feature>
<dbReference type="PANTHER" id="PTHR23182">
    <property type="entry name" value="BREAKPOINT CLUSTER REGION PROTEIN BCR"/>
    <property type="match status" value="1"/>
</dbReference>
<dbReference type="Pfam" id="PF00617">
    <property type="entry name" value="RasGEF"/>
    <property type="match status" value="1"/>
</dbReference>
<feature type="domain" description="N-terminal Ras-GEF" evidence="5">
    <location>
        <begin position="1081"/>
        <end position="1254"/>
    </location>
</feature>
<feature type="compositionally biased region" description="Polar residues" evidence="2">
    <location>
        <begin position="375"/>
        <end position="384"/>
    </location>
</feature>
<feature type="compositionally biased region" description="Basic and acidic residues" evidence="2">
    <location>
        <begin position="240"/>
        <end position="250"/>
    </location>
</feature>
<dbReference type="PANTHER" id="PTHR23182:SF1">
    <property type="entry name" value="RHO GTPASE ACTIVATING PROTEIN AT 1A, ISOFORM E"/>
    <property type="match status" value="1"/>
</dbReference>
<feature type="domain" description="Rho-GAP" evidence="6">
    <location>
        <begin position="1839"/>
        <end position="2041"/>
    </location>
</feature>
<dbReference type="PROSITE" id="PS50003">
    <property type="entry name" value="PH_DOMAIN"/>
    <property type="match status" value="1"/>
</dbReference>
<feature type="compositionally biased region" description="Low complexity" evidence="2">
    <location>
        <begin position="1693"/>
        <end position="1708"/>
    </location>
</feature>
<evidence type="ECO:0000256" key="2">
    <source>
        <dbReference type="SAM" id="MobiDB-lite"/>
    </source>
</evidence>
<evidence type="ECO:0000256" key="1">
    <source>
        <dbReference type="PROSITE-ProRule" id="PRU00168"/>
    </source>
</evidence>
<reference evidence="7" key="1">
    <citation type="submission" date="2022-03" db="EMBL/GenBank/DDBJ databases">
        <authorList>
            <person name="Legras J.-L."/>
            <person name="Devillers H."/>
            <person name="Grondin C."/>
        </authorList>
    </citation>
    <scope>NUCLEOTIDE SEQUENCE</scope>
    <source>
        <strain evidence="7">CLIB 1423</strain>
    </source>
</reference>
<dbReference type="InterPro" id="IPR000651">
    <property type="entry name" value="Ras-like_Gua-exchang_fac_N"/>
</dbReference>
<dbReference type="SUPFAM" id="SSF48350">
    <property type="entry name" value="GTPase activation domain, GAP"/>
    <property type="match status" value="1"/>
</dbReference>
<dbReference type="InterPro" id="IPR001849">
    <property type="entry name" value="PH_domain"/>
</dbReference>
<evidence type="ECO:0000259" key="6">
    <source>
        <dbReference type="PROSITE" id="PS50238"/>
    </source>
</evidence>
<feature type="compositionally biased region" description="Low complexity" evidence="2">
    <location>
        <begin position="226"/>
        <end position="239"/>
    </location>
</feature>
<dbReference type="GO" id="GO:0005085">
    <property type="term" value="F:guanyl-nucleotide exchange factor activity"/>
    <property type="evidence" value="ECO:0007669"/>
    <property type="project" value="UniProtKB-KW"/>
</dbReference>
<feature type="compositionally biased region" description="Low complexity" evidence="2">
    <location>
        <begin position="1659"/>
        <end position="1685"/>
    </location>
</feature>
<dbReference type="InterPro" id="IPR008936">
    <property type="entry name" value="Rho_GTPase_activation_prot"/>
</dbReference>
<dbReference type="PROSITE" id="PS50238">
    <property type="entry name" value="RHOGAP"/>
    <property type="match status" value="1"/>
</dbReference>
<dbReference type="EMBL" id="CAKXYY010000001">
    <property type="protein sequence ID" value="CAH2350028.1"/>
    <property type="molecule type" value="Genomic_DNA"/>
</dbReference>
<feature type="region of interest" description="Disordered" evidence="2">
    <location>
        <begin position="357"/>
        <end position="406"/>
    </location>
</feature>
<dbReference type="Gene3D" id="1.10.840.10">
    <property type="entry name" value="Ras guanine-nucleotide exchange factors catalytic domain"/>
    <property type="match status" value="1"/>
</dbReference>
<evidence type="ECO:0000259" key="3">
    <source>
        <dbReference type="PROSITE" id="PS50003"/>
    </source>
</evidence>
<dbReference type="Pfam" id="PF00620">
    <property type="entry name" value="RhoGAP"/>
    <property type="match status" value="1"/>
</dbReference>
<feature type="region of interest" description="Disordered" evidence="2">
    <location>
        <begin position="1"/>
        <end position="131"/>
    </location>
</feature>
<sequence length="2158" mass="244827">MRKIWSRKDKDKRRSWTGSSVVSTSDSRLDSVNSLREEEEDGIGGESAGLGVVPQLHPTDSNSSSTQSSPPIGHGQPHPHPLPHGGYSVQHNPTPPASYHPVMNGNRSNSVSSSSTGHHHNQEKQPVPMPVMPPVNLPSLIRTDYDHRLIKNSWMNVIINSHSNEVNEQSLRLFRAELKGSHLYLYKLLPQLNHIRSFKLPSSSNSGGTPSIAEDKDASSLYKHGNNSNSTLLDNSSQLLEEKEEKESIIQKDGTGAATATEPTTALEEEQDFIISHWSTSIHPELIYDFDNHIFLPNSSIESLIHFMFFIKEEEGYSVSQLLQIIPIFPNLNKILRLINLFIEGVVSDKFSVEENSPEEAESAKADETEVKSNGAINTETGSEVNAEVNHEKTVKEEQPKTRVSPTQINKKVISDRILMLLTNIHDNFGGFLLNSDIGPSILIVLEGLRELTEQSHLKKADIDGSEGEVTLSGNDTEKGAEGETELHADEYSFSTLKSSMLSKQQELISIISNENLTDLNPLSFISSTNLLNSINLIELANTICSIDLRFFKNWNSNLDKSLLLYNSINLDFFIKKNPLIFNNDIHIHYLSRLLIHHLFLENYSTLTASAVLERKARIIEKWIDLGCILDKLGNMSSWLGIASIILSQPILRLTRIWSLVSTDYIKLLKNDWSPVLFELDRRYLTNGVKGSSVPVTSKNTGNGAGEEDLKDSFHIMAPRGLGKIYYKENVIPYFGDLIITNTTIPPNINELDNVWKKINYSFNRWNEYLSNLSNYTEIIHYNNDVLRRYDSMGFIFSNESLNQVLYLGVNDDNKSHPPPQLDDEVGSSGADFTVNEDLKRNLLKLIEINCKSINLEKIMTMSLSLEQNLKESYIYQWQQQMQQHQLLSKKFLNNNGSNISINSGESFPSTITENGQNGGSGSGIAAKVDNPFSKIPLFNNTYFKINLAKYDELIITESGVASASPPTYDPSSRETIVIDDDLVFRVDDFINDVEPMVTSMHFDEIDNVDIEDDVPGLGIDVDDILNSDKFNNLSIESPNVKQIPLVHSHLQHAKSSKKVARGESLSSGLTSSDSQVSTSLKYLPKYASVDRLVDLLLIDSKYFNENIKMELNEYRFIFLLNYDSFISTKELLDKLAHRFINSGNAVISIMKKTHYTKNDKLFQLSDFVNWEIDENVDLNALGEVDYELLIKIQINILKVLIVLLNNFYSNFAVDLNNRNVLVKLLKLYSNEILQWYNSNKINNNLELSFESLVNYYKRLKKLFIKKSYRPIELSKFDEYLINEFRFNNSLHEVPINRNLPGHKNLNKIEKFLHKFNKLLMIFYKGIRVEDWMKVFKVLEYQFEAGGLMEFILQKNSINDDNLIISNIFTYMESLSDSKEKMLILKKFPLIFRKLFKLYYKFKVYLLIQLADLNITVDERLDRMKTLLIMVHLSKLKMRDHQFVWEGKGKNSGIPSCIETAITNVIYSPESRSFTNLWIKASNALTSKGSGSNNGEAANFDDINSLLPTNISSTDLIINHEPLLPCFGWIIENFIEVNKIPNFYKTTDVINFNKKYLIYKIIKEFGIEDFDDENEINYHDTREFEFLLKLDETLVRKQNIREFNLLEKDKLKLFRGILKEQHKILVIDNKKKVLREQQQNSLALASTGASITSTLISTSQSGASSSSLNSPTASSSTANSINGNTPTTVLPGSLNKKNSSSSLRRQSLSYKSNSTSRFKISGLFNKTRPFSLNVSGLGSSSPDKQCYVKELPSADSQIDPKQKPYLIIPMKNKKIFPVYLLPLCFKIDSENSNEDYFFQTSSEFDLNDWLIKLSYANRHWFFSKNLNLKISNNNLTFGIPITLICNREKSYSPSILSILFEEIENEGIKDVGIYRISTSISELNQVKQIIEKTGTINFIERTWDVHTLTSVVKSYFRDLPDALLTDNVIEQFFETKQSLEDNQEAIANGTSNGIEGPNEIESYKAILNSLPTFNYFTLKILIRHLQKLSRFSEQNRMNPSNLATVIGPALTEASSLEHLVNNFGFMNSILEKLITNFNFIFDEPEVVQEGFSSELEERNQDAPQPELQQQPMEGLGLQEVEVNPAEETQVVAEDEVVGEEVKENAIGDQDEAVIAQNSKGIEAESERTHADINAINEVPIGNEPKELEKDNNIAVESN</sequence>
<dbReference type="GO" id="GO:0005096">
    <property type="term" value="F:GTPase activator activity"/>
    <property type="evidence" value="ECO:0007669"/>
    <property type="project" value="InterPro"/>
</dbReference>
<dbReference type="Gene3D" id="1.20.870.10">
    <property type="entry name" value="Son of sevenless (SoS) protein Chain: S domain 1"/>
    <property type="match status" value="1"/>
</dbReference>
<dbReference type="GO" id="GO:0007264">
    <property type="term" value="P:small GTPase-mediated signal transduction"/>
    <property type="evidence" value="ECO:0007669"/>
    <property type="project" value="InterPro"/>
</dbReference>
<dbReference type="PROSITE" id="PS50009">
    <property type="entry name" value="RASGEF_CAT"/>
    <property type="match status" value="1"/>
</dbReference>
<feature type="region of interest" description="Disordered" evidence="2">
    <location>
        <begin position="460"/>
        <end position="484"/>
    </location>
</feature>
<dbReference type="InterPro" id="IPR037769">
    <property type="entry name" value="Abr/Bcr"/>
</dbReference>
<accession>A0A9P0QJ27</accession>
<comment type="caution">
    <text evidence="7">The sequence shown here is derived from an EMBL/GenBank/DDBJ whole genome shotgun (WGS) entry which is preliminary data.</text>
</comment>
<feature type="domain" description="PH" evidence="3">
    <location>
        <begin position="1687"/>
        <end position="1818"/>
    </location>
</feature>
<keyword evidence="8" id="KW-1185">Reference proteome</keyword>
<feature type="region of interest" description="Disordered" evidence="2">
    <location>
        <begin position="2138"/>
        <end position="2158"/>
    </location>
</feature>
<dbReference type="Proteomes" id="UP000837801">
    <property type="component" value="Unassembled WGS sequence"/>
</dbReference>
<dbReference type="SUPFAM" id="SSF48366">
    <property type="entry name" value="Ras GEF"/>
    <property type="match status" value="2"/>
</dbReference>
<feature type="compositionally biased region" description="Basic and acidic residues" evidence="2">
    <location>
        <begin position="362"/>
        <end position="371"/>
    </location>
</feature>
<feature type="compositionally biased region" description="Polar residues" evidence="2">
    <location>
        <begin position="16"/>
        <end position="34"/>
    </location>
</feature>
<gene>
    <name evidence="7" type="ORF">CLIB1423_01S00782</name>
</gene>
<feature type="compositionally biased region" description="Low complexity" evidence="2">
    <location>
        <begin position="61"/>
        <end position="76"/>
    </location>
</feature>
<dbReference type="SMART" id="SM00147">
    <property type="entry name" value="RasGEF"/>
    <property type="match status" value="1"/>
</dbReference>
<dbReference type="OrthoDB" id="79452at2759"/>
<organism evidence="7 8">
    <name type="scientific">[Candida] railenensis</name>
    <dbReference type="NCBI Taxonomy" id="45579"/>
    <lineage>
        <taxon>Eukaryota</taxon>
        <taxon>Fungi</taxon>
        <taxon>Dikarya</taxon>
        <taxon>Ascomycota</taxon>
        <taxon>Saccharomycotina</taxon>
        <taxon>Pichiomycetes</taxon>
        <taxon>Debaryomycetaceae</taxon>
        <taxon>Kurtzmaniella</taxon>
    </lineage>
</organism>
<dbReference type="SMART" id="SM00324">
    <property type="entry name" value="RhoGAP"/>
    <property type="match status" value="1"/>
</dbReference>
<feature type="compositionally biased region" description="Basic and acidic residues" evidence="2">
    <location>
        <begin position="389"/>
        <end position="401"/>
    </location>
</feature>
<keyword evidence="1" id="KW-0344">Guanine-nucleotide releasing factor</keyword>
<name>A0A9P0QJ27_9ASCO</name>
<dbReference type="InterPro" id="IPR036964">
    <property type="entry name" value="RASGEF_cat_dom_sf"/>
</dbReference>
<evidence type="ECO:0000259" key="4">
    <source>
        <dbReference type="PROSITE" id="PS50009"/>
    </source>
</evidence>
<dbReference type="Gene3D" id="1.10.555.10">
    <property type="entry name" value="Rho GTPase activation protein"/>
    <property type="match status" value="1"/>
</dbReference>
<dbReference type="InterPro" id="IPR000198">
    <property type="entry name" value="RhoGAP_dom"/>
</dbReference>
<evidence type="ECO:0000313" key="8">
    <source>
        <dbReference type="Proteomes" id="UP000837801"/>
    </source>
</evidence>
<proteinExistence type="predicted"/>
<dbReference type="GO" id="GO:0016020">
    <property type="term" value="C:membrane"/>
    <property type="evidence" value="ECO:0007669"/>
    <property type="project" value="TreeGrafter"/>
</dbReference>
<feature type="domain" description="Ras-GEF" evidence="4">
    <location>
        <begin position="536"/>
        <end position="813"/>
    </location>
</feature>
<evidence type="ECO:0000259" key="5">
    <source>
        <dbReference type="PROSITE" id="PS50212"/>
    </source>
</evidence>
<dbReference type="PROSITE" id="PS50212">
    <property type="entry name" value="RASGEF_NTER"/>
    <property type="match status" value="1"/>
</dbReference>
<evidence type="ECO:0000313" key="7">
    <source>
        <dbReference type="EMBL" id="CAH2350028.1"/>
    </source>
</evidence>
<dbReference type="InterPro" id="IPR001895">
    <property type="entry name" value="RASGEF_cat_dom"/>
</dbReference>
<dbReference type="CDD" id="cd00159">
    <property type="entry name" value="RhoGAP"/>
    <property type="match status" value="1"/>
</dbReference>
<dbReference type="InterPro" id="IPR023578">
    <property type="entry name" value="Ras_GEF_dom_sf"/>
</dbReference>
<dbReference type="Pfam" id="PF00618">
    <property type="entry name" value="RasGEF_N"/>
    <property type="match status" value="1"/>
</dbReference>
<feature type="compositionally biased region" description="Basic and acidic residues" evidence="2">
    <location>
        <begin position="1"/>
        <end position="14"/>
    </location>
</feature>
<dbReference type="CDD" id="cd06224">
    <property type="entry name" value="REM"/>
    <property type="match status" value="1"/>
</dbReference>
<feature type="region of interest" description="Disordered" evidence="2">
    <location>
        <begin position="201"/>
        <end position="264"/>
    </location>
</feature>
<protein>
    <submittedName>
        <fullName evidence="7">Uncharacterized protein</fullName>
    </submittedName>
</protein>